<feature type="region of interest" description="Disordered" evidence="8">
    <location>
        <begin position="702"/>
        <end position="786"/>
    </location>
</feature>
<dbReference type="CDD" id="cd18579">
    <property type="entry name" value="ABC_6TM_ABCC_D1"/>
    <property type="match status" value="1"/>
</dbReference>
<organism evidence="12 13">
    <name type="scientific">Naegleria lovaniensis</name>
    <name type="common">Amoeba</name>
    <dbReference type="NCBI Taxonomy" id="51637"/>
    <lineage>
        <taxon>Eukaryota</taxon>
        <taxon>Discoba</taxon>
        <taxon>Heterolobosea</taxon>
        <taxon>Tetramitia</taxon>
        <taxon>Eutetramitia</taxon>
        <taxon>Vahlkampfiidae</taxon>
        <taxon>Naegleria</taxon>
    </lineage>
</organism>
<comment type="caution">
    <text evidence="12">The sequence shown here is derived from an EMBL/GenBank/DDBJ whole genome shotgun (WGS) entry which is preliminary data.</text>
</comment>
<sequence length="786" mass="89749">MIHGEDEKEGTSSDSRLVFIGEEGEDDTIGLIPSVKASHEGPPPTHSSTLHTSQETSNVVYSWFSYMMFSLIFPVVRHAFKHKSVDFQHLIEIPTSWKFCNTTGELERILSRKKIATSRHLFWEFVKLYWKNLAASMIFRFIGLASEVGRVFALERILRYTEDVLSKQDVNVFTWPVLGYLGGLCLVMFACKGIKSAMGCYGVMVLQQIGHFSKNSLLDAIYKKSLRLSSMARNTYTSGTIMNICTTDTSRLTWFYYHAGMVSSVVFTLITCVGLVYYFIGVSAFVGFSMILFIIPLSFVFMNVHEKLEEKVEAFQDKRSEIISQMVSCMRFVKLYALEKLFRDKIMNIRDDEMKTYRKQYISIGGINAIWYFYIPSITFLGFLHFCYFREQTLTMTIAFTILTILDTVHFEMIFLPESLIDISKTWASMNRILNFLNADEIEPKQVEIMANDDMVARDNDEDDAPMISFKDATMAWEQEEAVLKNINLDIKRGEFCVVIGRVGQGKSSILSSILGELKTISGSIEKRPGCSYSYVSQESWIRNETIRDNIMFGEEYDEEKYVKVIHACNLETDFSQLMASDLTIIGEKGINLSGGQKTRVSLARSFYSDTDVYILDDPLSAVDVHTADHILEHGIFGLLKNKTVVMVSNHIHFIQKAHKIVVIEGGSITQQGTFDQLYNDPTNESFRNLINEFSKVNAEKAEQEKEEKDLFDYDATSVDEQESSSTLETSILSEQTETHPSSTNKHAPHQVNKFQPLPYDQELISKYSITDQEEEKSKGLSIRRF</sequence>
<comment type="subcellular location">
    <subcellularLocation>
        <location evidence="1">Membrane</location>
        <topology evidence="1">Multi-pass membrane protein</topology>
    </subcellularLocation>
</comment>
<dbReference type="RefSeq" id="XP_044542592.1">
    <property type="nucleotide sequence ID" value="XM_044687892.1"/>
</dbReference>
<proteinExistence type="predicted"/>
<dbReference type="InterPro" id="IPR003439">
    <property type="entry name" value="ABC_transporter-like_ATP-bd"/>
</dbReference>
<evidence type="ECO:0000256" key="6">
    <source>
        <dbReference type="ARBA" id="ARBA00022989"/>
    </source>
</evidence>
<dbReference type="InterPro" id="IPR017871">
    <property type="entry name" value="ABC_transporter-like_CS"/>
</dbReference>
<evidence type="ECO:0000256" key="5">
    <source>
        <dbReference type="ARBA" id="ARBA00022840"/>
    </source>
</evidence>
<evidence type="ECO:0000259" key="10">
    <source>
        <dbReference type="PROSITE" id="PS50893"/>
    </source>
</evidence>
<dbReference type="Gene3D" id="3.40.50.300">
    <property type="entry name" value="P-loop containing nucleotide triphosphate hydrolases"/>
    <property type="match status" value="1"/>
</dbReference>
<dbReference type="SUPFAM" id="SSF90123">
    <property type="entry name" value="ABC transporter transmembrane region"/>
    <property type="match status" value="1"/>
</dbReference>
<dbReference type="InterPro" id="IPR044746">
    <property type="entry name" value="ABCC_6TM_D1"/>
</dbReference>
<dbReference type="FunFam" id="3.40.50.300:FF:000997">
    <property type="entry name" value="Multidrug resistance-associated protein 1"/>
    <property type="match status" value="1"/>
</dbReference>
<dbReference type="InterPro" id="IPR003593">
    <property type="entry name" value="AAA+_ATPase"/>
</dbReference>
<feature type="domain" description="ABC transporter" evidence="10">
    <location>
        <begin position="468"/>
        <end position="691"/>
    </location>
</feature>
<dbReference type="GO" id="GO:0005524">
    <property type="term" value="F:ATP binding"/>
    <property type="evidence" value="ECO:0007669"/>
    <property type="project" value="UniProtKB-KW"/>
</dbReference>
<dbReference type="Pfam" id="PF00664">
    <property type="entry name" value="ABC_membrane"/>
    <property type="match status" value="1"/>
</dbReference>
<keyword evidence="3 9" id="KW-0812">Transmembrane</keyword>
<evidence type="ECO:0000256" key="2">
    <source>
        <dbReference type="ARBA" id="ARBA00022448"/>
    </source>
</evidence>
<dbReference type="PROSITE" id="PS00211">
    <property type="entry name" value="ABC_TRANSPORTER_1"/>
    <property type="match status" value="1"/>
</dbReference>
<keyword evidence="2" id="KW-0813">Transport</keyword>
<feature type="domain" description="ABC transmembrane type-1" evidence="11">
    <location>
        <begin position="164"/>
        <end position="425"/>
    </location>
</feature>
<keyword evidence="13" id="KW-1185">Reference proteome</keyword>
<dbReference type="SMART" id="SM00382">
    <property type="entry name" value="AAA"/>
    <property type="match status" value="1"/>
</dbReference>
<feature type="transmembrane region" description="Helical" evidence="9">
    <location>
        <begin position="255"/>
        <end position="279"/>
    </location>
</feature>
<dbReference type="EMBL" id="PYSW02000055">
    <property type="protein sequence ID" value="KAG2373418.1"/>
    <property type="molecule type" value="Genomic_DNA"/>
</dbReference>
<feature type="transmembrane region" description="Helical" evidence="9">
    <location>
        <begin position="285"/>
        <end position="304"/>
    </location>
</feature>
<dbReference type="GeneID" id="68104611"/>
<keyword evidence="7 9" id="KW-0472">Membrane</keyword>
<evidence type="ECO:0000259" key="11">
    <source>
        <dbReference type="PROSITE" id="PS50929"/>
    </source>
</evidence>
<name>A0AA88GDH7_NAELO</name>
<feature type="transmembrane region" description="Helical" evidence="9">
    <location>
        <begin position="173"/>
        <end position="191"/>
    </location>
</feature>
<feature type="transmembrane region" description="Helical" evidence="9">
    <location>
        <begin position="60"/>
        <end position="80"/>
    </location>
</feature>
<dbReference type="PANTHER" id="PTHR24223:SF415">
    <property type="entry name" value="FI20190P1"/>
    <property type="match status" value="1"/>
</dbReference>
<dbReference type="InterPro" id="IPR027417">
    <property type="entry name" value="P-loop_NTPase"/>
</dbReference>
<evidence type="ECO:0000313" key="13">
    <source>
        <dbReference type="Proteomes" id="UP000816034"/>
    </source>
</evidence>
<dbReference type="GO" id="GO:0016020">
    <property type="term" value="C:membrane"/>
    <property type="evidence" value="ECO:0007669"/>
    <property type="project" value="UniProtKB-SubCell"/>
</dbReference>
<gene>
    <name evidence="12" type="ORF">C9374_012157</name>
</gene>
<evidence type="ECO:0000256" key="9">
    <source>
        <dbReference type="SAM" id="Phobius"/>
    </source>
</evidence>
<feature type="transmembrane region" description="Helical" evidence="9">
    <location>
        <begin position="361"/>
        <end position="384"/>
    </location>
</feature>
<dbReference type="InterPro" id="IPR011527">
    <property type="entry name" value="ABC1_TM_dom"/>
</dbReference>
<reference evidence="12 13" key="1">
    <citation type="journal article" date="2018" name="BMC Genomics">
        <title>The genome of Naegleria lovaniensis, the basis for a comparative approach to unravel pathogenicity factors of the human pathogenic amoeba N. fowleri.</title>
        <authorList>
            <person name="Liechti N."/>
            <person name="Schurch N."/>
            <person name="Bruggmann R."/>
            <person name="Wittwer M."/>
        </authorList>
    </citation>
    <scope>NUCLEOTIDE SEQUENCE [LARGE SCALE GENOMIC DNA]</scope>
    <source>
        <strain evidence="12 13">ATCC 30569</strain>
    </source>
</reference>
<keyword evidence="4" id="KW-0547">Nucleotide-binding</keyword>
<feature type="compositionally biased region" description="Low complexity" evidence="8">
    <location>
        <begin position="724"/>
        <end position="736"/>
    </location>
</feature>
<protein>
    <submittedName>
        <fullName evidence="12">Uncharacterized protein</fullName>
    </submittedName>
</protein>
<dbReference type="InterPro" id="IPR050173">
    <property type="entry name" value="ABC_transporter_C-like"/>
</dbReference>
<keyword evidence="6 9" id="KW-1133">Transmembrane helix</keyword>
<dbReference type="SUPFAM" id="SSF52540">
    <property type="entry name" value="P-loop containing nucleoside triphosphate hydrolases"/>
    <property type="match status" value="1"/>
</dbReference>
<keyword evidence="5" id="KW-0067">ATP-binding</keyword>
<dbReference type="GO" id="GO:0140359">
    <property type="term" value="F:ABC-type transporter activity"/>
    <property type="evidence" value="ECO:0007669"/>
    <property type="project" value="InterPro"/>
</dbReference>
<feature type="compositionally biased region" description="Basic and acidic residues" evidence="8">
    <location>
        <begin position="702"/>
        <end position="712"/>
    </location>
</feature>
<dbReference type="GO" id="GO:0016887">
    <property type="term" value="F:ATP hydrolysis activity"/>
    <property type="evidence" value="ECO:0007669"/>
    <property type="project" value="InterPro"/>
</dbReference>
<dbReference type="AlphaFoldDB" id="A0AA88GDH7"/>
<evidence type="ECO:0000256" key="7">
    <source>
        <dbReference type="ARBA" id="ARBA00023136"/>
    </source>
</evidence>
<accession>A0AA88GDH7</accession>
<evidence type="ECO:0000256" key="8">
    <source>
        <dbReference type="SAM" id="MobiDB-lite"/>
    </source>
</evidence>
<dbReference type="CDD" id="cd03250">
    <property type="entry name" value="ABCC_MRP_domain1"/>
    <property type="match status" value="1"/>
</dbReference>
<dbReference type="Gene3D" id="1.20.1560.10">
    <property type="entry name" value="ABC transporter type 1, transmembrane domain"/>
    <property type="match status" value="1"/>
</dbReference>
<evidence type="ECO:0000256" key="1">
    <source>
        <dbReference type="ARBA" id="ARBA00004141"/>
    </source>
</evidence>
<dbReference type="PANTHER" id="PTHR24223">
    <property type="entry name" value="ATP-BINDING CASSETTE SUB-FAMILY C"/>
    <property type="match status" value="1"/>
</dbReference>
<dbReference type="Pfam" id="PF00005">
    <property type="entry name" value="ABC_tran"/>
    <property type="match status" value="1"/>
</dbReference>
<dbReference type="Proteomes" id="UP000816034">
    <property type="component" value="Unassembled WGS sequence"/>
</dbReference>
<dbReference type="InterPro" id="IPR036640">
    <property type="entry name" value="ABC1_TM_sf"/>
</dbReference>
<dbReference type="PROSITE" id="PS50893">
    <property type="entry name" value="ABC_TRANSPORTER_2"/>
    <property type="match status" value="1"/>
</dbReference>
<evidence type="ECO:0000256" key="3">
    <source>
        <dbReference type="ARBA" id="ARBA00022692"/>
    </source>
</evidence>
<dbReference type="PROSITE" id="PS50929">
    <property type="entry name" value="ABC_TM1F"/>
    <property type="match status" value="1"/>
</dbReference>
<evidence type="ECO:0000256" key="4">
    <source>
        <dbReference type="ARBA" id="ARBA00022741"/>
    </source>
</evidence>
<evidence type="ECO:0000313" key="12">
    <source>
        <dbReference type="EMBL" id="KAG2373418.1"/>
    </source>
</evidence>